<gene>
    <name evidence="1" type="ORF">EGI11_09445</name>
</gene>
<dbReference type="Proteomes" id="UP000270224">
    <property type="component" value="Unassembled WGS sequence"/>
</dbReference>
<dbReference type="AlphaFoldDB" id="A0A3N0WS12"/>
<reference evidence="2" key="1">
    <citation type="submission" date="2018-11" db="EMBL/GenBank/DDBJ databases">
        <title>Proposal to divide the Flavobacteriaceae and reorganize its genera based on Amino Acid Identity values calculated from whole genome sequences.</title>
        <authorList>
            <person name="Nicholson A.C."/>
            <person name="Gulvik C.A."/>
            <person name="Whitney A.M."/>
            <person name="Humrighouse B.W."/>
            <person name="Bell M."/>
            <person name="Holmens B."/>
            <person name="Steigerwalt A."/>
            <person name="Villarma A."/>
            <person name="Sheth M."/>
            <person name="Batra D."/>
            <person name="Pryor J."/>
            <person name="Bernardet J.-F."/>
            <person name="Hugo C."/>
            <person name="Kampfer P."/>
            <person name="Newman J."/>
            <person name="Mcquiston J.R."/>
        </authorList>
    </citation>
    <scope>NUCLEOTIDE SEQUENCE [LARGE SCALE GENOMIC DNA]</scope>
    <source>
        <strain evidence="2">H3056</strain>
    </source>
</reference>
<organism evidence="1 2">
    <name type="scientific">Kaistella daneshvariae</name>
    <dbReference type="NCBI Taxonomy" id="2487074"/>
    <lineage>
        <taxon>Bacteria</taxon>
        <taxon>Pseudomonadati</taxon>
        <taxon>Bacteroidota</taxon>
        <taxon>Flavobacteriia</taxon>
        <taxon>Flavobacteriales</taxon>
        <taxon>Weeksellaceae</taxon>
        <taxon>Chryseobacterium group</taxon>
        <taxon>Kaistella</taxon>
    </lineage>
</organism>
<evidence type="ECO:0000313" key="2">
    <source>
        <dbReference type="Proteomes" id="UP000270224"/>
    </source>
</evidence>
<accession>A0A3N0WS12</accession>
<dbReference type="EMBL" id="RJUG01000004">
    <property type="protein sequence ID" value="ROI07887.1"/>
    <property type="molecule type" value="Genomic_DNA"/>
</dbReference>
<proteinExistence type="predicted"/>
<protein>
    <submittedName>
        <fullName evidence="1">Uncharacterized protein</fullName>
    </submittedName>
</protein>
<evidence type="ECO:0000313" key="1">
    <source>
        <dbReference type="EMBL" id="ROI07887.1"/>
    </source>
</evidence>
<comment type="caution">
    <text evidence="1">The sequence shown here is derived from an EMBL/GenBank/DDBJ whole genome shotgun (WGS) entry which is preliminary data.</text>
</comment>
<name>A0A3N0WS12_9FLAO</name>
<sequence length="60" mass="7341">MTLCCKNSFFEKLDIAKLLSQKNFLLKQDFFGFCKNDHFRYKFFFENLDAARIQSEKIRY</sequence>